<protein>
    <submittedName>
        <fullName evidence="1">Predicted protein</fullName>
    </submittedName>
</protein>
<dbReference type="VEuPathDB" id="AmoebaDB:NAEGRDRAFT_75453"/>
<dbReference type="Pfam" id="PF08857">
    <property type="entry name" value="ParBc_2"/>
    <property type="match status" value="1"/>
</dbReference>
<dbReference type="RefSeq" id="XP_002669622.1">
    <property type="nucleotide sequence ID" value="XM_002669576.1"/>
</dbReference>
<dbReference type="InterPro" id="IPR014956">
    <property type="entry name" value="ParBc_2"/>
</dbReference>
<reference evidence="1 2" key="1">
    <citation type="journal article" date="2010" name="Cell">
        <title>The genome of Naegleria gruberi illuminates early eukaryotic versatility.</title>
        <authorList>
            <person name="Fritz-Laylin L.K."/>
            <person name="Prochnik S.E."/>
            <person name="Ginger M.L."/>
            <person name="Dacks J.B."/>
            <person name="Carpenter M.L."/>
            <person name="Field M.C."/>
            <person name="Kuo A."/>
            <person name="Paredez A."/>
            <person name="Chapman J."/>
            <person name="Pham J."/>
            <person name="Shu S."/>
            <person name="Neupane R."/>
            <person name="Cipriano M."/>
            <person name="Mancuso J."/>
            <person name="Tu H."/>
            <person name="Salamov A."/>
            <person name="Lindquist E."/>
            <person name="Shapiro H."/>
            <person name="Lucas S."/>
            <person name="Grigoriev I.V."/>
            <person name="Cande W.Z."/>
            <person name="Fulton C."/>
            <person name="Rokhsar D.S."/>
            <person name="Dawson S.C."/>
        </authorList>
    </citation>
    <scope>NUCLEOTIDE SEQUENCE [LARGE SCALE GENOMIC DNA]</scope>
    <source>
        <strain evidence="1 2">NEG-M</strain>
    </source>
</reference>
<dbReference type="InterPro" id="IPR036086">
    <property type="entry name" value="ParB/Sulfiredoxin_sf"/>
</dbReference>
<dbReference type="EMBL" id="GG738924">
    <property type="protein sequence ID" value="EFC36878.1"/>
    <property type="molecule type" value="Genomic_DNA"/>
</dbReference>
<dbReference type="KEGG" id="ngr:NAEGRDRAFT_75453"/>
<dbReference type="Proteomes" id="UP000006671">
    <property type="component" value="Unassembled WGS sequence"/>
</dbReference>
<dbReference type="Gene3D" id="1.10.8.10">
    <property type="entry name" value="DNA helicase RuvA subunit, C-terminal domain"/>
    <property type="match status" value="1"/>
</dbReference>
<accession>D2W241</accession>
<name>D2W241_NAEGR</name>
<dbReference type="CDD" id="cd16390">
    <property type="entry name" value="ParB_N_Srx_like"/>
    <property type="match status" value="1"/>
</dbReference>
<gene>
    <name evidence="1" type="ORF">NAEGRDRAFT_75453</name>
</gene>
<dbReference type="SUPFAM" id="SSF110849">
    <property type="entry name" value="ParB/Sulfiredoxin"/>
    <property type="match status" value="1"/>
</dbReference>
<dbReference type="Gene3D" id="3.90.1530.10">
    <property type="entry name" value="Conserved hypothetical protein from pyrococcus furiosus pfu- 392566-001, ParB domain"/>
    <property type="match status" value="1"/>
</dbReference>
<dbReference type="InParanoid" id="D2W241"/>
<evidence type="ECO:0000313" key="1">
    <source>
        <dbReference type="EMBL" id="EFC36878.1"/>
    </source>
</evidence>
<organism evidence="2">
    <name type="scientific">Naegleria gruberi</name>
    <name type="common">Amoeba</name>
    <dbReference type="NCBI Taxonomy" id="5762"/>
    <lineage>
        <taxon>Eukaryota</taxon>
        <taxon>Discoba</taxon>
        <taxon>Heterolobosea</taxon>
        <taxon>Tetramitia</taxon>
        <taxon>Eutetramitia</taxon>
        <taxon>Vahlkampfiidae</taxon>
        <taxon>Naegleria</taxon>
    </lineage>
</organism>
<keyword evidence="2" id="KW-1185">Reference proteome</keyword>
<proteinExistence type="predicted"/>
<sequence>MYSASFDKTDFPTFHSAKNRYVIAQVVNDVSNNFTSANEAFWNSMFGKGYAYPKDEYGKNLTTGMFIQQLPRDILSMRNDPYRALSYYDRSYGGYGKTDTSIYFVDFVWGNFLREFGGPDMSAHLQPFIGIQVKNAPVTKSSVTPSGAKTNSYTMKEEFKVQKSLIGAAVAISKSSAAKGLPGYMQGTVDPPYCLASYQVVSSSTTSGGSSTGDASEKKKKIILLSDNLEDEEYDE</sequence>
<dbReference type="AlphaFoldDB" id="D2W241"/>
<dbReference type="GeneID" id="8856117"/>
<evidence type="ECO:0000313" key="2">
    <source>
        <dbReference type="Proteomes" id="UP000006671"/>
    </source>
</evidence>